<dbReference type="WBParaSite" id="TMUE_1000003571.1">
    <property type="protein sequence ID" value="TMUE_1000003571.1"/>
    <property type="gene ID" value="WBGene00289384"/>
</dbReference>
<keyword evidence="1" id="KW-1185">Reference proteome</keyword>
<dbReference type="AlphaFoldDB" id="A0A5S6Q8F4"/>
<sequence length="325" mass="37567">MAGFNLYEAIPGNLCGTIAYNDRFWLCCQNGELCPNDGTRQCCGRFCYNPSDIFLLFFGVRTGGRLGAMKLVNPGVRSYVNAVFSYINVVPRKLAGCELCRQAVCQQLSSESALENARTFLALSNAPKKYDLPNPSMLFPIVGPPRNLFDILAPRFGVVEIPTLLPSPFESRHKRYAHRMIRIRRRKIKKHWRMKRFRRRRAVYLRVHAEKKQRAEKLFLARVNTILNEGLQFKADQYVRGVIERAKWKPSEERLPSGKVKLPHWTSLISIEELYGLKQTDYIDKKSCIASPEEWSEILKLKKKYHDSFGKLLCSYKSFEMLSNC</sequence>
<accession>A0A5S6Q8F4</accession>
<name>A0A5S6Q8F4_TRIMR</name>
<protein>
    <submittedName>
        <fullName evidence="2">Uncharacterized protein</fullName>
    </submittedName>
</protein>
<dbReference type="Proteomes" id="UP000046395">
    <property type="component" value="Unassembled WGS sequence"/>
</dbReference>
<evidence type="ECO:0000313" key="1">
    <source>
        <dbReference type="Proteomes" id="UP000046395"/>
    </source>
</evidence>
<proteinExistence type="predicted"/>
<dbReference type="STRING" id="70415.A0A5S6Q8F4"/>
<organism evidence="1 2">
    <name type="scientific">Trichuris muris</name>
    <name type="common">Mouse whipworm</name>
    <dbReference type="NCBI Taxonomy" id="70415"/>
    <lineage>
        <taxon>Eukaryota</taxon>
        <taxon>Metazoa</taxon>
        <taxon>Ecdysozoa</taxon>
        <taxon>Nematoda</taxon>
        <taxon>Enoplea</taxon>
        <taxon>Dorylaimia</taxon>
        <taxon>Trichinellida</taxon>
        <taxon>Trichuridae</taxon>
        <taxon>Trichuris</taxon>
    </lineage>
</organism>
<reference evidence="2" key="1">
    <citation type="submission" date="2019-12" db="UniProtKB">
        <authorList>
            <consortium name="WormBaseParasite"/>
        </authorList>
    </citation>
    <scope>IDENTIFICATION</scope>
</reference>
<evidence type="ECO:0000313" key="2">
    <source>
        <dbReference type="WBParaSite" id="TMUE_1000003571.1"/>
    </source>
</evidence>